<accession>A0A1E4S958</accession>
<dbReference type="PROSITE" id="PS00107">
    <property type="entry name" value="PROTEIN_KINASE_ATP"/>
    <property type="match status" value="1"/>
</dbReference>
<proteinExistence type="inferred from homology"/>
<evidence type="ECO:0000256" key="2">
    <source>
        <dbReference type="ARBA" id="ARBA00022840"/>
    </source>
</evidence>
<keyword evidence="6" id="KW-0808">Transferase</keyword>
<dbReference type="PROSITE" id="PS00108">
    <property type="entry name" value="PROTEIN_KINASE_ST"/>
    <property type="match status" value="1"/>
</dbReference>
<dbReference type="InterPro" id="IPR000719">
    <property type="entry name" value="Prot_kinase_dom"/>
</dbReference>
<dbReference type="GO" id="GO:0005524">
    <property type="term" value="F:ATP binding"/>
    <property type="evidence" value="ECO:0007669"/>
    <property type="project" value="UniProtKB-UniRule"/>
</dbReference>
<sequence length="474" mass="54594">MGETNEPMQNIKNFIRQDQHKRDKHNHHTAYDYNELATELVREERKLHNPEHPGLDNYQIIDKLGEGAFSTVHRALQLSTQEMVAIKIIKKFQMDSNQRASVLKEATILRQLNNDHIVKFVEFKEVDEFYYIIQELVEGGEIFNEIVHFTYLSENLTRHILRQVAEAVRYLHEEVGIVHRDIKPENLLFQPIPMVPSKHRHLRKSDDVSKVDEGEFINGVGGGGIGIVKLADFGLSKQIWYDNTKTPCGTVGYTAPEIVRDQHYSKSVDMWALGCVLYTMLCGFPPFYDEKIDVLTAKVAHGEYQFLRPWWDEISPGAKNCVKRLLTVNPKHRYDINQLLNDPWLNESEWKKPQRQPYANFKRTESVYSPAARALKDAFDISNAVHRIGEENLINLKPQSDEILEEEEENMAMANSQPTVGDVETGSGRYIKEVKLDTQPRNGQQCHLETKGAFELSLNTSTILNRRKNKAVLS</sequence>
<dbReference type="Gene3D" id="1.10.510.10">
    <property type="entry name" value="Transferase(Phosphotransferase) domain 1"/>
    <property type="match status" value="1"/>
</dbReference>
<dbReference type="Gene3D" id="3.30.200.20">
    <property type="entry name" value="Phosphorylase Kinase, domain 1"/>
    <property type="match status" value="1"/>
</dbReference>
<organism evidence="6 7">
    <name type="scientific">Cyberlindnera jadinii (strain ATCC 18201 / CBS 1600 / BCRC 20928 / JCM 3617 / NBRC 0987 / NRRL Y-1542)</name>
    <name type="common">Torula yeast</name>
    <name type="synonym">Candida utilis</name>
    <dbReference type="NCBI Taxonomy" id="983966"/>
    <lineage>
        <taxon>Eukaryota</taxon>
        <taxon>Fungi</taxon>
        <taxon>Dikarya</taxon>
        <taxon>Ascomycota</taxon>
        <taxon>Saccharomycotina</taxon>
        <taxon>Saccharomycetes</taxon>
        <taxon>Phaffomycetales</taxon>
        <taxon>Phaffomycetaceae</taxon>
        <taxon>Cyberlindnera</taxon>
    </lineage>
</organism>
<evidence type="ECO:0000256" key="1">
    <source>
        <dbReference type="ARBA" id="ARBA00022741"/>
    </source>
</evidence>
<dbReference type="GO" id="GO:0004674">
    <property type="term" value="F:protein serine/threonine kinase activity"/>
    <property type="evidence" value="ECO:0007669"/>
    <property type="project" value="UniProtKB-KW"/>
</dbReference>
<evidence type="ECO:0000256" key="3">
    <source>
        <dbReference type="PROSITE-ProRule" id="PRU10141"/>
    </source>
</evidence>
<dbReference type="InterPro" id="IPR017441">
    <property type="entry name" value="Protein_kinase_ATP_BS"/>
</dbReference>
<reference evidence="6 7" key="1">
    <citation type="journal article" date="2016" name="Proc. Natl. Acad. Sci. U.S.A.">
        <title>Comparative genomics of biotechnologically important yeasts.</title>
        <authorList>
            <person name="Riley R."/>
            <person name="Haridas S."/>
            <person name="Wolfe K.H."/>
            <person name="Lopes M.R."/>
            <person name="Hittinger C.T."/>
            <person name="Goeker M."/>
            <person name="Salamov A.A."/>
            <person name="Wisecaver J.H."/>
            <person name="Long T.M."/>
            <person name="Calvey C.H."/>
            <person name="Aerts A.L."/>
            <person name="Barry K.W."/>
            <person name="Choi C."/>
            <person name="Clum A."/>
            <person name="Coughlan A.Y."/>
            <person name="Deshpande S."/>
            <person name="Douglass A.P."/>
            <person name="Hanson S.J."/>
            <person name="Klenk H.-P."/>
            <person name="LaButti K.M."/>
            <person name="Lapidus A."/>
            <person name="Lindquist E.A."/>
            <person name="Lipzen A.M."/>
            <person name="Meier-Kolthoff J.P."/>
            <person name="Ohm R.A."/>
            <person name="Otillar R.P."/>
            <person name="Pangilinan J.L."/>
            <person name="Peng Y."/>
            <person name="Rokas A."/>
            <person name="Rosa C.A."/>
            <person name="Scheuner C."/>
            <person name="Sibirny A.A."/>
            <person name="Slot J.C."/>
            <person name="Stielow J.B."/>
            <person name="Sun H."/>
            <person name="Kurtzman C.P."/>
            <person name="Blackwell M."/>
            <person name="Grigoriev I.V."/>
            <person name="Jeffries T.W."/>
        </authorList>
    </citation>
    <scope>NUCLEOTIDE SEQUENCE [LARGE SCALE GENOMIC DNA]</scope>
    <source>
        <strain evidence="7">ATCC 18201 / CBS 1600 / BCRC 20928 / JCM 3617 / NBRC 0987 / NRRL Y-1542</strain>
    </source>
</reference>
<dbReference type="OrthoDB" id="1738954at2759"/>
<dbReference type="Proteomes" id="UP000094389">
    <property type="component" value="Unassembled WGS sequence"/>
</dbReference>
<keyword evidence="2 3" id="KW-0067">ATP-binding</keyword>
<dbReference type="AlphaFoldDB" id="A0A1E4S958"/>
<evidence type="ECO:0000259" key="5">
    <source>
        <dbReference type="PROSITE" id="PS50011"/>
    </source>
</evidence>
<keyword evidence="1 3" id="KW-0547">Nucleotide-binding</keyword>
<name>A0A1E4S958_CYBJN</name>
<protein>
    <submittedName>
        <fullName evidence="6">Pkinase-domain-containing protein</fullName>
    </submittedName>
</protein>
<dbReference type="PROSITE" id="PS50011">
    <property type="entry name" value="PROTEIN_KINASE_DOM"/>
    <property type="match status" value="1"/>
</dbReference>
<dbReference type="EMBL" id="KV453925">
    <property type="protein sequence ID" value="ODV75912.1"/>
    <property type="molecule type" value="Genomic_DNA"/>
</dbReference>
<evidence type="ECO:0000313" key="7">
    <source>
        <dbReference type="Proteomes" id="UP000094389"/>
    </source>
</evidence>
<feature type="binding site" evidence="3">
    <location>
        <position position="91"/>
    </location>
    <ligand>
        <name>ATP</name>
        <dbReference type="ChEBI" id="CHEBI:30616"/>
    </ligand>
</feature>
<dbReference type="OMA" id="FKARDTV"/>
<keyword evidence="4" id="KW-0723">Serine/threonine-protein kinase</keyword>
<evidence type="ECO:0000256" key="4">
    <source>
        <dbReference type="RuleBase" id="RU000304"/>
    </source>
</evidence>
<dbReference type="InterPro" id="IPR008271">
    <property type="entry name" value="Ser/Thr_kinase_AS"/>
</dbReference>
<dbReference type="PANTHER" id="PTHR24347">
    <property type="entry name" value="SERINE/THREONINE-PROTEIN KINASE"/>
    <property type="match status" value="1"/>
</dbReference>
<comment type="similarity">
    <text evidence="4">Belongs to the protein kinase superfamily.</text>
</comment>
<evidence type="ECO:0000313" key="6">
    <source>
        <dbReference type="EMBL" id="ODV75912.1"/>
    </source>
</evidence>
<dbReference type="SUPFAM" id="SSF56112">
    <property type="entry name" value="Protein kinase-like (PK-like)"/>
    <property type="match status" value="1"/>
</dbReference>
<dbReference type="SMART" id="SM00220">
    <property type="entry name" value="S_TKc"/>
    <property type="match status" value="1"/>
</dbReference>
<keyword evidence="7" id="KW-1185">Reference proteome</keyword>
<feature type="domain" description="Protein kinase" evidence="5">
    <location>
        <begin position="58"/>
        <end position="345"/>
    </location>
</feature>
<dbReference type="GeneID" id="30992111"/>
<dbReference type="InterPro" id="IPR011009">
    <property type="entry name" value="Kinase-like_dom_sf"/>
</dbReference>
<dbReference type="Pfam" id="PF00069">
    <property type="entry name" value="Pkinase"/>
    <property type="match status" value="1"/>
</dbReference>
<gene>
    <name evidence="6" type="ORF">CYBJADRAFT_4631</name>
</gene>
<dbReference type="RefSeq" id="XP_020072951.1">
    <property type="nucleotide sequence ID" value="XM_020217715.1"/>
</dbReference>
<keyword evidence="6" id="KW-0418">Kinase</keyword>
<dbReference type="STRING" id="983966.A0A1E4S958"/>